<evidence type="ECO:0000313" key="1">
    <source>
        <dbReference type="EMBL" id="JAP56405.1"/>
    </source>
</evidence>
<sequence length="100" mass="11657">TIPGFVMMEAIIQLIGMPTRNRSYITTPIPFSRRVYLVSTGLTFPDSKLLIRYVSPFQPLTLKLKKWMSSKKNTYSATLFKKKLRRIRILSCSCCQFLYL</sequence>
<dbReference type="EMBL" id="GEEE01006820">
    <property type="protein sequence ID" value="JAP56405.1"/>
    <property type="molecule type" value="Transcribed_RNA"/>
</dbReference>
<protein>
    <submittedName>
        <fullName evidence="1">Uncharacterized protein</fullName>
    </submittedName>
</protein>
<gene>
    <name evidence="1" type="ORF">TR105174</name>
</gene>
<reference evidence="1" key="1">
    <citation type="submission" date="2016-01" db="EMBL/GenBank/DDBJ databases">
        <title>Reference transcriptome for the parasite Schistocephalus solidus: insights into the molecular evolution of parasitism.</title>
        <authorList>
            <person name="Hebert F.O."/>
            <person name="Grambauer S."/>
            <person name="Barber I."/>
            <person name="Landry C.R."/>
            <person name="Aubin-Horth N."/>
        </authorList>
    </citation>
    <scope>NUCLEOTIDE SEQUENCE</scope>
</reference>
<feature type="non-terminal residue" evidence="1">
    <location>
        <position position="1"/>
    </location>
</feature>
<name>A0A0X3PX37_SCHSO</name>
<proteinExistence type="predicted"/>
<dbReference type="AlphaFoldDB" id="A0A0X3PX37"/>
<organism evidence="1">
    <name type="scientific">Schistocephalus solidus</name>
    <name type="common">Tapeworm</name>
    <dbReference type="NCBI Taxonomy" id="70667"/>
    <lineage>
        <taxon>Eukaryota</taxon>
        <taxon>Metazoa</taxon>
        <taxon>Spiralia</taxon>
        <taxon>Lophotrochozoa</taxon>
        <taxon>Platyhelminthes</taxon>
        <taxon>Cestoda</taxon>
        <taxon>Eucestoda</taxon>
        <taxon>Diphyllobothriidea</taxon>
        <taxon>Diphyllobothriidae</taxon>
        <taxon>Schistocephalus</taxon>
    </lineage>
</organism>
<accession>A0A0X3PX37</accession>